<proteinExistence type="inferred from homology"/>
<evidence type="ECO:0000256" key="2">
    <source>
        <dbReference type="ARBA" id="ARBA00005520"/>
    </source>
</evidence>
<dbReference type="InterPro" id="IPR032677">
    <property type="entry name" value="GTP_cyclohydro_II"/>
</dbReference>
<evidence type="ECO:0000256" key="6">
    <source>
        <dbReference type="ARBA" id="ARBA00022801"/>
    </source>
</evidence>
<dbReference type="UniPathway" id="UPA00275">
    <property type="reaction ID" value="UER00400"/>
</dbReference>
<keyword evidence="5 11" id="KW-0547">Nucleotide-binding</keyword>
<dbReference type="PANTHER" id="PTHR21327">
    <property type="entry name" value="GTP CYCLOHYDROLASE II-RELATED"/>
    <property type="match status" value="1"/>
</dbReference>
<dbReference type="EC" id="3.5.4.25" evidence="11"/>
<comment type="similarity">
    <text evidence="2">In the N-terminal section; belongs to the DHBP synthase family.</text>
</comment>
<dbReference type="GO" id="GO:0005525">
    <property type="term" value="F:GTP binding"/>
    <property type="evidence" value="ECO:0007669"/>
    <property type="project" value="UniProtKB-KW"/>
</dbReference>
<keyword evidence="4 11" id="KW-0479">Metal-binding</keyword>
<dbReference type="NCBIfam" id="NF001591">
    <property type="entry name" value="PRK00393.1"/>
    <property type="match status" value="1"/>
</dbReference>
<evidence type="ECO:0000259" key="12">
    <source>
        <dbReference type="Pfam" id="PF00925"/>
    </source>
</evidence>
<comment type="function">
    <text evidence="9 11">Catalyzes the conversion of GTP to 2,5-diamino-6-ribosylamino-4(3H)-pyrimidinone 5'-phosphate (DARP), formate and pyrophosphate.</text>
</comment>
<comment type="catalytic activity">
    <reaction evidence="10 11">
        <text>GTP + 4 H2O = 2,5-diamino-6-hydroxy-4-(5-phosphoribosylamino)-pyrimidine + formate + 2 phosphate + 3 H(+)</text>
        <dbReference type="Rhea" id="RHEA:23704"/>
        <dbReference type="ChEBI" id="CHEBI:15377"/>
        <dbReference type="ChEBI" id="CHEBI:15378"/>
        <dbReference type="ChEBI" id="CHEBI:15740"/>
        <dbReference type="ChEBI" id="CHEBI:37565"/>
        <dbReference type="ChEBI" id="CHEBI:43474"/>
        <dbReference type="ChEBI" id="CHEBI:58614"/>
        <dbReference type="EC" id="3.5.4.25"/>
    </reaction>
</comment>
<dbReference type="Gene3D" id="3.40.50.10990">
    <property type="entry name" value="GTP cyclohydrolase II"/>
    <property type="match status" value="1"/>
</dbReference>
<dbReference type="RefSeq" id="WP_151424117.1">
    <property type="nucleotide sequence ID" value="NZ_CANKVH010000003.1"/>
</dbReference>
<comment type="similarity">
    <text evidence="11">Belongs to the GTP cyclohydrolase II family.</text>
</comment>
<feature type="binding site" evidence="11">
    <location>
        <position position="70"/>
    </location>
    <ligand>
        <name>Zn(2+)</name>
        <dbReference type="ChEBI" id="CHEBI:29105"/>
        <note>catalytic</note>
    </ligand>
</feature>
<evidence type="ECO:0000313" key="14">
    <source>
        <dbReference type="Proteomes" id="UP000490386"/>
    </source>
</evidence>
<feature type="domain" description="GTP cyclohydrolase II" evidence="12">
    <location>
        <begin position="12"/>
        <end position="173"/>
    </location>
</feature>
<keyword evidence="7 11" id="KW-0862">Zinc</keyword>
<dbReference type="PANTHER" id="PTHR21327:SF18">
    <property type="entry name" value="3,4-DIHYDROXY-2-BUTANONE 4-PHOSPHATE SYNTHASE"/>
    <property type="match status" value="1"/>
</dbReference>
<evidence type="ECO:0000256" key="4">
    <source>
        <dbReference type="ARBA" id="ARBA00022723"/>
    </source>
</evidence>
<comment type="pathway">
    <text evidence="1 11">Cofactor biosynthesis; riboflavin biosynthesis; 5-amino-6-(D-ribitylamino)uracil from GTP: step 1/4.</text>
</comment>
<dbReference type="GO" id="GO:0008270">
    <property type="term" value="F:zinc ion binding"/>
    <property type="evidence" value="ECO:0007669"/>
    <property type="project" value="UniProtKB-UniRule"/>
</dbReference>
<dbReference type="InterPro" id="IPR036144">
    <property type="entry name" value="RibA-like_sf"/>
</dbReference>
<dbReference type="OrthoDB" id="9793111at2"/>
<evidence type="ECO:0000256" key="3">
    <source>
        <dbReference type="ARBA" id="ARBA00022619"/>
    </source>
</evidence>
<dbReference type="HAMAP" id="MF_00179">
    <property type="entry name" value="RibA"/>
    <property type="match status" value="1"/>
</dbReference>
<evidence type="ECO:0000256" key="9">
    <source>
        <dbReference type="ARBA" id="ARBA00043932"/>
    </source>
</evidence>
<comment type="cofactor">
    <cofactor evidence="11">
        <name>Zn(2+)</name>
        <dbReference type="ChEBI" id="CHEBI:29105"/>
    </cofactor>
    <text evidence="11">Binds 1 zinc ion per subunit.</text>
</comment>
<organism evidence="13 14">
    <name type="scientific">Pseudoclavibacter terrae</name>
    <dbReference type="NCBI Taxonomy" id="1530195"/>
    <lineage>
        <taxon>Bacteria</taxon>
        <taxon>Bacillati</taxon>
        <taxon>Actinomycetota</taxon>
        <taxon>Actinomycetes</taxon>
        <taxon>Micrococcales</taxon>
        <taxon>Microbacteriaceae</taxon>
        <taxon>Pseudoclavibacter</taxon>
    </lineage>
</organism>
<feature type="active site" description="Nucleophile" evidence="11">
    <location>
        <position position="131"/>
    </location>
</feature>
<feature type="binding site" evidence="11">
    <location>
        <position position="68"/>
    </location>
    <ligand>
        <name>Zn(2+)</name>
        <dbReference type="ChEBI" id="CHEBI:29105"/>
        <note>catalytic</note>
    </ligand>
</feature>
<dbReference type="GO" id="GO:0005829">
    <property type="term" value="C:cytosol"/>
    <property type="evidence" value="ECO:0007669"/>
    <property type="project" value="TreeGrafter"/>
</dbReference>
<evidence type="ECO:0000256" key="10">
    <source>
        <dbReference type="ARBA" id="ARBA00049295"/>
    </source>
</evidence>
<evidence type="ECO:0000256" key="11">
    <source>
        <dbReference type="HAMAP-Rule" id="MF_00179"/>
    </source>
</evidence>
<keyword evidence="8 11" id="KW-0342">GTP-binding</keyword>
<feature type="binding site" evidence="11">
    <location>
        <position position="157"/>
    </location>
    <ligand>
        <name>GTP</name>
        <dbReference type="ChEBI" id="CHEBI:37565"/>
    </ligand>
</feature>
<evidence type="ECO:0000313" key="13">
    <source>
        <dbReference type="EMBL" id="KAB1637073.1"/>
    </source>
</evidence>
<dbReference type="GO" id="GO:0009231">
    <property type="term" value="P:riboflavin biosynthetic process"/>
    <property type="evidence" value="ECO:0007669"/>
    <property type="project" value="UniProtKB-UniRule"/>
</dbReference>
<feature type="active site" description="Proton acceptor" evidence="11">
    <location>
        <position position="129"/>
    </location>
</feature>
<dbReference type="Pfam" id="PF00925">
    <property type="entry name" value="GTP_cyclohydro2"/>
    <property type="match status" value="1"/>
</dbReference>
<dbReference type="NCBIfam" id="TIGR00505">
    <property type="entry name" value="ribA"/>
    <property type="match status" value="1"/>
</dbReference>
<dbReference type="InterPro" id="IPR000926">
    <property type="entry name" value="RibA"/>
</dbReference>
<dbReference type="FunFam" id="3.40.50.10990:FF:000001">
    <property type="entry name" value="Riboflavin biosynthesis protein RibBA"/>
    <property type="match status" value="1"/>
</dbReference>
<name>A0A7J5AZN0_9MICO</name>
<feature type="binding site" evidence="11">
    <location>
        <position position="117"/>
    </location>
    <ligand>
        <name>GTP</name>
        <dbReference type="ChEBI" id="CHEBI:37565"/>
    </ligand>
</feature>
<comment type="caution">
    <text evidence="13">The sequence shown here is derived from an EMBL/GenBank/DDBJ whole genome shotgun (WGS) entry which is preliminary data.</text>
</comment>
<dbReference type="AlphaFoldDB" id="A0A7J5AZN0"/>
<dbReference type="EMBL" id="WBJX01000004">
    <property type="protein sequence ID" value="KAB1637073.1"/>
    <property type="molecule type" value="Genomic_DNA"/>
</dbReference>
<dbReference type="Proteomes" id="UP000490386">
    <property type="component" value="Unassembled WGS sequence"/>
</dbReference>
<dbReference type="GO" id="GO:0003935">
    <property type="term" value="F:GTP cyclohydrolase II activity"/>
    <property type="evidence" value="ECO:0007669"/>
    <property type="project" value="UniProtKB-UniRule"/>
</dbReference>
<gene>
    <name evidence="11 13" type="primary">ribA</name>
    <name evidence="13" type="ORF">F8O03_12295</name>
</gene>
<sequence length="210" mass="22473">MSDSPASITFEAETSIPTRHGVLRFRAYTDDANGQLHLAIISGEPENGAIVRVHSECLTGEAFGSLKCECGPQLDASLEAIGRDGGIVLYLRGHEGRGIGLLNKLRAYALQEQGLDTVDANLALGLPADSRAYTAAAQMLDDLEISRIRLLTNNPAKAEALEAHGITVEERVPLEVGREDANLAYLTTKVQRMGHIMSELPQLPGDDAAS</sequence>
<feature type="binding site" evidence="11">
    <location>
        <position position="57"/>
    </location>
    <ligand>
        <name>Zn(2+)</name>
        <dbReference type="ChEBI" id="CHEBI:29105"/>
        <note>catalytic</note>
    </ligand>
</feature>
<evidence type="ECO:0000256" key="8">
    <source>
        <dbReference type="ARBA" id="ARBA00023134"/>
    </source>
</evidence>
<evidence type="ECO:0000256" key="7">
    <source>
        <dbReference type="ARBA" id="ARBA00022833"/>
    </source>
</evidence>
<feature type="binding site" evidence="11">
    <location>
        <position position="152"/>
    </location>
    <ligand>
        <name>GTP</name>
        <dbReference type="ChEBI" id="CHEBI:37565"/>
    </ligand>
</feature>
<evidence type="ECO:0000256" key="1">
    <source>
        <dbReference type="ARBA" id="ARBA00004853"/>
    </source>
</evidence>
<keyword evidence="14" id="KW-1185">Reference proteome</keyword>
<feature type="binding site" evidence="11">
    <location>
        <begin position="95"/>
        <end position="97"/>
    </location>
    <ligand>
        <name>GTP</name>
        <dbReference type="ChEBI" id="CHEBI:37565"/>
    </ligand>
</feature>
<evidence type="ECO:0000256" key="5">
    <source>
        <dbReference type="ARBA" id="ARBA00022741"/>
    </source>
</evidence>
<feature type="binding site" evidence="11">
    <location>
        <position position="73"/>
    </location>
    <ligand>
        <name>GTP</name>
        <dbReference type="ChEBI" id="CHEBI:37565"/>
    </ligand>
</feature>
<keyword evidence="3 11" id="KW-0686">Riboflavin biosynthesis</keyword>
<dbReference type="SUPFAM" id="SSF142695">
    <property type="entry name" value="RibA-like"/>
    <property type="match status" value="1"/>
</dbReference>
<keyword evidence="6 11" id="KW-0378">Hydrolase</keyword>
<dbReference type="CDD" id="cd00641">
    <property type="entry name" value="GTP_cyclohydro2"/>
    <property type="match status" value="1"/>
</dbReference>
<accession>A0A7J5AZN0</accession>
<feature type="binding site" evidence="11">
    <location>
        <begin position="52"/>
        <end position="56"/>
    </location>
    <ligand>
        <name>GTP</name>
        <dbReference type="ChEBI" id="CHEBI:37565"/>
    </ligand>
</feature>
<reference evidence="13 14" key="1">
    <citation type="submission" date="2019-09" db="EMBL/GenBank/DDBJ databases">
        <title>Phylogeny of genus Pseudoclavibacter and closely related genus.</title>
        <authorList>
            <person name="Li Y."/>
        </authorList>
    </citation>
    <scope>NUCLEOTIDE SEQUENCE [LARGE SCALE GENOMIC DNA]</scope>
    <source>
        <strain evidence="13 14">THG-MD12</strain>
    </source>
</reference>
<protein>
    <recommendedName>
        <fullName evidence="11">GTP cyclohydrolase-2</fullName>
        <ecNumber evidence="11">3.5.4.25</ecNumber>
    </recommendedName>
    <alternativeName>
        <fullName evidence="11">GTP cyclohydrolase II</fullName>
    </alternativeName>
</protein>